<dbReference type="PANTHER" id="PTHR43103:SF3">
    <property type="entry name" value="ADP-L-GLYCERO-D-MANNO-HEPTOSE-6-EPIMERASE"/>
    <property type="match status" value="1"/>
</dbReference>
<dbReference type="STRING" id="1465490.SAMN05444277_101399"/>
<dbReference type="AlphaFoldDB" id="A0A1I5RSN8"/>
<dbReference type="RefSeq" id="WP_090653962.1">
    <property type="nucleotide sequence ID" value="NZ_FOXQ01000001.1"/>
</dbReference>
<organism evidence="5 6">
    <name type="scientific">Parafilimonas terrae</name>
    <dbReference type="NCBI Taxonomy" id="1465490"/>
    <lineage>
        <taxon>Bacteria</taxon>
        <taxon>Pseudomonadati</taxon>
        <taxon>Bacteroidota</taxon>
        <taxon>Chitinophagia</taxon>
        <taxon>Chitinophagales</taxon>
        <taxon>Chitinophagaceae</taxon>
        <taxon>Parafilimonas</taxon>
    </lineage>
</organism>
<dbReference type="Gene3D" id="3.40.50.720">
    <property type="entry name" value="NAD(P)-binding Rossmann-like Domain"/>
    <property type="match status" value="1"/>
</dbReference>
<evidence type="ECO:0000256" key="3">
    <source>
        <dbReference type="ARBA" id="ARBA00023277"/>
    </source>
</evidence>
<dbReference type="Pfam" id="PF01370">
    <property type="entry name" value="Epimerase"/>
    <property type="match status" value="1"/>
</dbReference>
<dbReference type="Proteomes" id="UP000199031">
    <property type="component" value="Unassembled WGS sequence"/>
</dbReference>
<evidence type="ECO:0000313" key="6">
    <source>
        <dbReference type="Proteomes" id="UP000199031"/>
    </source>
</evidence>
<dbReference type="GO" id="GO:0008712">
    <property type="term" value="F:ADP-glyceromanno-heptose 6-epimerase activity"/>
    <property type="evidence" value="ECO:0007669"/>
    <property type="project" value="InterPro"/>
</dbReference>
<dbReference type="PROSITE" id="PS51257">
    <property type="entry name" value="PROKAR_LIPOPROTEIN"/>
    <property type="match status" value="1"/>
</dbReference>
<gene>
    <name evidence="5" type="ORF">SAMN05444277_101399</name>
</gene>
<keyword evidence="1" id="KW-0521">NADP</keyword>
<name>A0A1I5RSN8_9BACT</name>
<dbReference type="Gene3D" id="3.90.25.10">
    <property type="entry name" value="UDP-galactose 4-epimerase, domain 1"/>
    <property type="match status" value="1"/>
</dbReference>
<dbReference type="EMBL" id="FOXQ01000001">
    <property type="protein sequence ID" value="SFP61544.1"/>
    <property type="molecule type" value="Genomic_DNA"/>
</dbReference>
<feature type="domain" description="NAD-dependent epimerase/dehydratase" evidence="4">
    <location>
        <begin position="7"/>
        <end position="239"/>
    </location>
</feature>
<dbReference type="InterPro" id="IPR001509">
    <property type="entry name" value="Epimerase_deHydtase"/>
</dbReference>
<dbReference type="NCBIfam" id="TIGR02197">
    <property type="entry name" value="heptose_epim"/>
    <property type="match status" value="1"/>
</dbReference>
<sequence length="332" mass="38209">MEKQPLILITGAAGFIGSCVVQFFNEQGRENIVLADKFTDLQKERNWKDKKYKYLVDRELLLEWLDENKPNLEFIIHLGARTNIREKSNIVLQEMNVEYSEDVWNYATAYNIPMVYASSAATYGNGELGFTDDDNTINDLQPLNEYATSKHNFDKWAVQQLNAPPYWAGLKFFNIYGPNEYHKGEGCSIVLKTFKQIEESNTVTLYKSNSDRFEDGGQLRDFVYVKDVAKLIWWMYETMIHKQWQPEKNGLYNVGTGEARSFKDVAILVFKALGKEPNITYTEMPEDIAGGFRGVSEATTIKLKHAGYNEPFTSLEEGIEDYIKNYLAKKPV</sequence>
<dbReference type="InterPro" id="IPR036291">
    <property type="entry name" value="NAD(P)-bd_dom_sf"/>
</dbReference>
<evidence type="ECO:0000259" key="4">
    <source>
        <dbReference type="Pfam" id="PF01370"/>
    </source>
</evidence>
<protein>
    <submittedName>
        <fullName evidence="5">ADP-glyceromanno-heptose 6-epimerase</fullName>
    </submittedName>
</protein>
<dbReference type="GO" id="GO:0050661">
    <property type="term" value="F:NADP binding"/>
    <property type="evidence" value="ECO:0007669"/>
    <property type="project" value="InterPro"/>
</dbReference>
<keyword evidence="2" id="KW-0413">Isomerase</keyword>
<accession>A0A1I5RSN8</accession>
<reference evidence="5 6" key="1">
    <citation type="submission" date="2016-10" db="EMBL/GenBank/DDBJ databases">
        <authorList>
            <person name="de Groot N.N."/>
        </authorList>
    </citation>
    <scope>NUCLEOTIDE SEQUENCE [LARGE SCALE GENOMIC DNA]</scope>
    <source>
        <strain evidence="5 6">DSM 28286</strain>
    </source>
</reference>
<dbReference type="OrthoDB" id="8967463at2"/>
<proteinExistence type="predicted"/>
<evidence type="ECO:0000256" key="1">
    <source>
        <dbReference type="ARBA" id="ARBA00022857"/>
    </source>
</evidence>
<dbReference type="InterPro" id="IPR011912">
    <property type="entry name" value="Heptose_epim"/>
</dbReference>
<dbReference type="PANTHER" id="PTHR43103">
    <property type="entry name" value="NUCLEOSIDE-DIPHOSPHATE-SUGAR EPIMERASE"/>
    <property type="match status" value="1"/>
</dbReference>
<dbReference type="SUPFAM" id="SSF51735">
    <property type="entry name" value="NAD(P)-binding Rossmann-fold domains"/>
    <property type="match status" value="1"/>
</dbReference>
<evidence type="ECO:0000313" key="5">
    <source>
        <dbReference type="EMBL" id="SFP61544.1"/>
    </source>
</evidence>
<dbReference type="GO" id="GO:0005975">
    <property type="term" value="P:carbohydrate metabolic process"/>
    <property type="evidence" value="ECO:0007669"/>
    <property type="project" value="InterPro"/>
</dbReference>
<evidence type="ECO:0000256" key="2">
    <source>
        <dbReference type="ARBA" id="ARBA00023235"/>
    </source>
</evidence>
<keyword evidence="6" id="KW-1185">Reference proteome</keyword>
<keyword evidence="3" id="KW-0119">Carbohydrate metabolism</keyword>